<evidence type="ECO:0000313" key="6">
    <source>
        <dbReference type="EMBL" id="SPP77818.1"/>
    </source>
</evidence>
<organism evidence="6 7">
    <name type="scientific">Drosophila guanche</name>
    <name type="common">Fruit fly</name>
    <dbReference type="NCBI Taxonomy" id="7266"/>
    <lineage>
        <taxon>Eukaryota</taxon>
        <taxon>Metazoa</taxon>
        <taxon>Ecdysozoa</taxon>
        <taxon>Arthropoda</taxon>
        <taxon>Hexapoda</taxon>
        <taxon>Insecta</taxon>
        <taxon>Pterygota</taxon>
        <taxon>Neoptera</taxon>
        <taxon>Endopterygota</taxon>
        <taxon>Diptera</taxon>
        <taxon>Brachycera</taxon>
        <taxon>Muscomorpha</taxon>
        <taxon>Ephydroidea</taxon>
        <taxon>Drosophilidae</taxon>
        <taxon>Drosophila</taxon>
        <taxon>Sophophora</taxon>
    </lineage>
</organism>
<dbReference type="PANTHER" id="PTHR13391">
    <property type="entry name" value="MITOCHONDRIAL DISTRIBUTION REGULATOR MISATO"/>
    <property type="match status" value="1"/>
</dbReference>
<evidence type="ECO:0000256" key="3">
    <source>
        <dbReference type="ARBA" id="ARBA00023128"/>
    </source>
</evidence>
<dbReference type="CDD" id="cd06060">
    <property type="entry name" value="misato"/>
    <property type="match status" value="1"/>
</dbReference>
<comment type="similarity">
    <text evidence="2">Belongs to the misato family.</text>
</comment>
<dbReference type="InterPro" id="IPR036525">
    <property type="entry name" value="Tubulin/FtsZ_GTPase_sf"/>
</dbReference>
<reference evidence="7" key="1">
    <citation type="submission" date="2018-01" db="EMBL/GenBank/DDBJ databases">
        <authorList>
            <person name="Alioto T."/>
            <person name="Alioto T."/>
        </authorList>
    </citation>
    <scope>NUCLEOTIDE SEQUENCE [LARGE SCALE GENOMIC DNA]</scope>
</reference>
<gene>
    <name evidence="6" type="ORF">DGUA_6G010360</name>
</gene>
<dbReference type="GO" id="GO:0016020">
    <property type="term" value="C:membrane"/>
    <property type="evidence" value="ECO:0007669"/>
    <property type="project" value="UniProtKB-SubCell"/>
</dbReference>
<dbReference type="EMBL" id="OUUW01000003">
    <property type="protein sequence ID" value="SPP77818.1"/>
    <property type="molecule type" value="Genomic_DNA"/>
</dbReference>
<dbReference type="InterPro" id="IPR029209">
    <property type="entry name" value="DML1/Misato_tubulin"/>
</dbReference>
<dbReference type="GO" id="GO:0007005">
    <property type="term" value="P:mitochondrion organization"/>
    <property type="evidence" value="ECO:0007669"/>
    <property type="project" value="InterPro"/>
</dbReference>
<dbReference type="InterPro" id="IPR019605">
    <property type="entry name" value="Misato_II_tubulin-like"/>
</dbReference>
<feature type="domain" description="Misato Segment II tubulin-like" evidence="4">
    <location>
        <begin position="145"/>
        <end position="277"/>
    </location>
</feature>
<comment type="subcellular location">
    <subcellularLocation>
        <location evidence="1">Mitochondrion</location>
    </subcellularLocation>
</comment>
<evidence type="ECO:0000259" key="5">
    <source>
        <dbReference type="Pfam" id="PF14881"/>
    </source>
</evidence>
<proteinExistence type="inferred from homology"/>
<dbReference type="Pfam" id="PF10644">
    <property type="entry name" value="Misat_Tub_SegII"/>
    <property type="match status" value="1"/>
</dbReference>
<protein>
    <submittedName>
        <fullName evidence="6">Blast:Protein misato</fullName>
    </submittedName>
</protein>
<dbReference type="SUPFAM" id="SSF52490">
    <property type="entry name" value="Tubulin nucleotide-binding domain-like"/>
    <property type="match status" value="1"/>
</dbReference>
<keyword evidence="7" id="KW-1185">Reference proteome</keyword>
<dbReference type="OrthoDB" id="271881at2759"/>
<dbReference type="AlphaFoldDB" id="A0A3B0K344"/>
<dbReference type="PANTHER" id="PTHR13391:SF0">
    <property type="entry name" value="PROTEIN MISATO HOMOLOG 1"/>
    <property type="match status" value="1"/>
</dbReference>
<dbReference type="Pfam" id="PF14881">
    <property type="entry name" value="Tubulin_3"/>
    <property type="match status" value="1"/>
</dbReference>
<dbReference type="Gene3D" id="3.40.50.1440">
    <property type="entry name" value="Tubulin/FtsZ, GTPase domain"/>
    <property type="match status" value="1"/>
</dbReference>
<evidence type="ECO:0000256" key="2">
    <source>
        <dbReference type="ARBA" id="ARBA00008507"/>
    </source>
</evidence>
<keyword evidence="3" id="KW-0496">Mitochondrion</keyword>
<dbReference type="Proteomes" id="UP000268350">
    <property type="component" value="Unassembled WGS sequence"/>
</dbReference>
<dbReference type="GO" id="GO:0005739">
    <property type="term" value="C:mitochondrion"/>
    <property type="evidence" value="ECO:0007669"/>
    <property type="project" value="UniProtKB-SubCell"/>
</dbReference>
<accession>A0A3B0K344</accession>
<sequence length="709" mass="79783">MALRAYIREGLNVAAIMGAGDTIAQLFIEKKSLQQWDIGRTARFSALGLVLVGPALRKWYLTLEKLVSKDQPALRRGIKKMAIDQTVFAPTFTLAMSFAVPYVNGEDTDKIKNRIRSSYFSIMLKNYMLWPAAQFVNFTFVPLPYQFGTYANYVGAHFWNQQEAHFVYDGASKQMAEEQRPQNDVLYREGLNDYGQTTYTPRLLSVDLAGNLAHLPMGGELYGNFVQRNEELLPLTTGSDLQKLKQSAEANNLSTVDQLEVRAQPPAPISEYQRDLLQGAIAPDKNYQLADTTRSWADYLYARYHPRTLNVLPDLIRDSEVQALATQAAGKEIWDGEAFNEDFCNRIRQYAEECEGLQGFHMLFDIDDGFSGLASKCMEHLNDEYGRVSYVLPLHYPRIPSYNQADPRTAHSIRVVNSVMSYYHLSEQATMFTPLSTLETIWRNNTLQSRRLPGVAWREGNLYQTSAVLAAFVDTMTLSYRLPQTPQSLVRFCDSVCPVGRKLTAAAMALPFGLQQEQDLIDFLDQSGDHSLLTQLTPGCEAGNSYVMQSLMARGIPTSRLKRPQEQAGPQLRMAAYSCNSVSQMLQLYYQCSFHGSVTHAASTPLPLRTRLPFPYELFEANIATDGCQVAGGGEREPHSRVESAPVLAALQNSTKLGEHLDNLHAQTHRVQIGKLQSYSQSAVDREEYETALDKLLEFRDNYADSQHL</sequence>
<evidence type="ECO:0000313" key="7">
    <source>
        <dbReference type="Proteomes" id="UP000268350"/>
    </source>
</evidence>
<evidence type="ECO:0000259" key="4">
    <source>
        <dbReference type="Pfam" id="PF10644"/>
    </source>
</evidence>
<feature type="domain" description="DML1/Misato tubulin" evidence="5">
    <location>
        <begin position="290"/>
        <end position="482"/>
    </location>
</feature>
<evidence type="ECO:0000256" key="1">
    <source>
        <dbReference type="ARBA" id="ARBA00004173"/>
    </source>
</evidence>
<dbReference type="STRING" id="7266.A0A3B0K344"/>
<name>A0A3B0K344_DROGU</name>
<dbReference type="InterPro" id="IPR049942">
    <property type="entry name" value="DML1/Misato"/>
</dbReference>